<sequence length="257" mass="28036">MSEDQASVSNETDIKGKATMKRSSDTRKEQNRVSSRNYREKRRQKLALLEQILKAEDDPEQSLRETASSDGGGSNAEGNVWDHHSVPEISNTFTQMSQNLSEPAPDWTAWAPPSNIANFHSDMVLMNVPSDQDWSSYLRDSNVPVPNAFAVVPSVAPTAVDPPSWQNTGDPAGEASTSTHPSRYAAVQSTIEPGATSVDTSPEQAMGCIIKRIGNLTPSQKRALINLLQQDTCSPEAADSIHMSKHGNFTQDSFSHL</sequence>
<dbReference type="AlphaFoldDB" id="A0AA39LA17"/>
<feature type="region of interest" description="Disordered" evidence="1">
    <location>
        <begin position="160"/>
        <end position="184"/>
    </location>
</feature>
<dbReference type="PROSITE" id="PS00036">
    <property type="entry name" value="BZIP_BASIC"/>
    <property type="match status" value="1"/>
</dbReference>
<keyword evidence="4" id="KW-1185">Reference proteome</keyword>
<feature type="compositionally biased region" description="Polar residues" evidence="1">
    <location>
        <begin position="1"/>
        <end position="11"/>
    </location>
</feature>
<feature type="domain" description="BZIP" evidence="2">
    <location>
        <begin position="27"/>
        <end position="41"/>
    </location>
</feature>
<dbReference type="CDD" id="cd14688">
    <property type="entry name" value="bZIP_YAP"/>
    <property type="match status" value="1"/>
</dbReference>
<accession>A0AA39LA17</accession>
<dbReference type="Gene3D" id="1.20.5.170">
    <property type="match status" value="1"/>
</dbReference>
<gene>
    <name evidence="3" type="ORF">NLU13_3217</name>
</gene>
<dbReference type="InterPro" id="IPR004827">
    <property type="entry name" value="bZIP"/>
</dbReference>
<evidence type="ECO:0000313" key="3">
    <source>
        <dbReference type="EMBL" id="KAK0389642.1"/>
    </source>
</evidence>
<protein>
    <recommendedName>
        <fullName evidence="2">BZIP domain-containing protein</fullName>
    </recommendedName>
</protein>
<evidence type="ECO:0000259" key="2">
    <source>
        <dbReference type="PROSITE" id="PS00036"/>
    </source>
</evidence>
<organism evidence="3 4">
    <name type="scientific">Sarocladium strictum</name>
    <name type="common">Black bundle disease fungus</name>
    <name type="synonym">Acremonium strictum</name>
    <dbReference type="NCBI Taxonomy" id="5046"/>
    <lineage>
        <taxon>Eukaryota</taxon>
        <taxon>Fungi</taxon>
        <taxon>Dikarya</taxon>
        <taxon>Ascomycota</taxon>
        <taxon>Pezizomycotina</taxon>
        <taxon>Sordariomycetes</taxon>
        <taxon>Hypocreomycetidae</taxon>
        <taxon>Hypocreales</taxon>
        <taxon>Sarocladiaceae</taxon>
        <taxon>Sarocladium</taxon>
    </lineage>
</organism>
<dbReference type="EMBL" id="JAPDFR010000002">
    <property type="protein sequence ID" value="KAK0389642.1"/>
    <property type="molecule type" value="Genomic_DNA"/>
</dbReference>
<feature type="compositionally biased region" description="Polar residues" evidence="1">
    <location>
        <begin position="164"/>
        <end position="184"/>
    </location>
</feature>
<comment type="caution">
    <text evidence="3">The sequence shown here is derived from an EMBL/GenBank/DDBJ whole genome shotgun (WGS) entry which is preliminary data.</text>
</comment>
<evidence type="ECO:0000313" key="4">
    <source>
        <dbReference type="Proteomes" id="UP001175261"/>
    </source>
</evidence>
<feature type="region of interest" description="Disordered" evidence="1">
    <location>
        <begin position="1"/>
        <end position="82"/>
    </location>
</feature>
<name>A0AA39LA17_SARSR</name>
<feature type="compositionally biased region" description="Basic and acidic residues" evidence="1">
    <location>
        <begin position="12"/>
        <end position="31"/>
    </location>
</feature>
<proteinExistence type="predicted"/>
<evidence type="ECO:0000256" key="1">
    <source>
        <dbReference type="SAM" id="MobiDB-lite"/>
    </source>
</evidence>
<dbReference type="Proteomes" id="UP001175261">
    <property type="component" value="Unassembled WGS sequence"/>
</dbReference>
<reference evidence="3" key="1">
    <citation type="submission" date="2022-10" db="EMBL/GenBank/DDBJ databases">
        <title>Determination and structural analysis of whole genome sequence of Sarocladium strictum F4-1.</title>
        <authorList>
            <person name="Hu L."/>
            <person name="Jiang Y."/>
        </authorList>
    </citation>
    <scope>NUCLEOTIDE SEQUENCE</scope>
    <source>
        <strain evidence="3">F4-1</strain>
    </source>
</reference>
<dbReference type="GO" id="GO:0003700">
    <property type="term" value="F:DNA-binding transcription factor activity"/>
    <property type="evidence" value="ECO:0007669"/>
    <property type="project" value="InterPro"/>
</dbReference>